<dbReference type="PROSITE" id="PS51819">
    <property type="entry name" value="VOC"/>
    <property type="match status" value="1"/>
</dbReference>
<dbReference type="PANTHER" id="PTHR36113">
    <property type="entry name" value="LYASE, PUTATIVE-RELATED-RELATED"/>
    <property type="match status" value="1"/>
</dbReference>
<dbReference type="SUPFAM" id="SSF54593">
    <property type="entry name" value="Glyoxalase/Bleomycin resistance protein/Dihydroxybiphenyl dioxygenase"/>
    <property type="match status" value="1"/>
</dbReference>
<dbReference type="PANTHER" id="PTHR36113:SF6">
    <property type="entry name" value="FOSFOMYCIN RESISTANCE PROTEIN FOSX"/>
    <property type="match status" value="1"/>
</dbReference>
<dbReference type="EMBL" id="JADIKC010000006">
    <property type="protein sequence ID" value="MBM7122399.1"/>
    <property type="molecule type" value="Genomic_DNA"/>
</dbReference>
<dbReference type="Pfam" id="PF00903">
    <property type="entry name" value="Glyoxalase"/>
    <property type="match status" value="1"/>
</dbReference>
<gene>
    <name evidence="3" type="ORF">ISP20_14625</name>
</gene>
<comment type="caution">
    <text evidence="3">The sequence shown here is derived from an EMBL/GenBank/DDBJ whole genome shotgun (WGS) entry which is preliminary data.</text>
</comment>
<protein>
    <submittedName>
        <fullName evidence="3">VOC family protein</fullName>
    </submittedName>
</protein>
<keyword evidence="1" id="KW-0479">Metal-binding</keyword>
<evidence type="ECO:0000313" key="4">
    <source>
        <dbReference type="Proteomes" id="UP001430065"/>
    </source>
</evidence>
<sequence length="138" mass="14994">MPSTSALTSGIDHVGLTVSDIELSRRFFVECLGWKVVGGNPGYPAVFVSDGTSVLTLWQVDRTDGHVAFDRRKNIGLHHLALRVPSEEALDALFTHVASWPGIEVEFAPEPVGNAGNKHCFVREPGGTRLELRFNAAV</sequence>
<dbReference type="Gene3D" id="3.10.180.10">
    <property type="entry name" value="2,3-Dihydroxybiphenyl 1,2-Dioxygenase, domain 1"/>
    <property type="match status" value="1"/>
</dbReference>
<proteinExistence type="predicted"/>
<organism evidence="3 4">
    <name type="scientific">Dyella kyungheensis</name>
    <dbReference type="NCBI Taxonomy" id="1242174"/>
    <lineage>
        <taxon>Bacteria</taxon>
        <taxon>Pseudomonadati</taxon>
        <taxon>Pseudomonadota</taxon>
        <taxon>Gammaproteobacteria</taxon>
        <taxon>Lysobacterales</taxon>
        <taxon>Rhodanobacteraceae</taxon>
        <taxon>Dyella</taxon>
    </lineage>
</organism>
<feature type="domain" description="VOC" evidence="2">
    <location>
        <begin position="10"/>
        <end position="135"/>
    </location>
</feature>
<evidence type="ECO:0000313" key="3">
    <source>
        <dbReference type="EMBL" id="MBM7122399.1"/>
    </source>
</evidence>
<dbReference type="InterPro" id="IPR004360">
    <property type="entry name" value="Glyas_Fos-R_dOase_dom"/>
</dbReference>
<dbReference type="InterPro" id="IPR029068">
    <property type="entry name" value="Glyas_Bleomycin-R_OHBP_Dase"/>
</dbReference>
<reference evidence="3 4" key="1">
    <citation type="submission" date="2020-10" db="EMBL/GenBank/DDBJ databases">
        <title>Phylogeny of dyella-like bacteria.</title>
        <authorList>
            <person name="Fu J."/>
        </authorList>
    </citation>
    <scope>NUCLEOTIDE SEQUENCE [LARGE SCALE GENOMIC DNA]</scope>
    <source>
        <strain evidence="3 4">THG-B117</strain>
    </source>
</reference>
<dbReference type="InterPro" id="IPR051332">
    <property type="entry name" value="Fosfomycin_Res_Enzymes"/>
</dbReference>
<dbReference type="Proteomes" id="UP001430065">
    <property type="component" value="Unassembled WGS sequence"/>
</dbReference>
<dbReference type="RefSeq" id="WP_204636848.1">
    <property type="nucleotide sequence ID" value="NZ_CP183983.1"/>
</dbReference>
<name>A0ABS2JTR2_9GAMM</name>
<keyword evidence="4" id="KW-1185">Reference proteome</keyword>
<accession>A0ABS2JTR2</accession>
<evidence type="ECO:0000259" key="2">
    <source>
        <dbReference type="PROSITE" id="PS51819"/>
    </source>
</evidence>
<evidence type="ECO:0000256" key="1">
    <source>
        <dbReference type="ARBA" id="ARBA00022723"/>
    </source>
</evidence>
<dbReference type="InterPro" id="IPR037523">
    <property type="entry name" value="VOC_core"/>
</dbReference>